<comment type="similarity">
    <text evidence="1">Belongs to the prokaryotic molybdopterin-containing oxidoreductase family.</text>
</comment>
<dbReference type="PANTHER" id="PTHR43742:SF6">
    <property type="entry name" value="OXIDOREDUCTASE YYAE-RELATED"/>
    <property type="match status" value="1"/>
</dbReference>
<dbReference type="PANTHER" id="PTHR43742">
    <property type="entry name" value="TRIMETHYLAMINE-N-OXIDE REDUCTASE"/>
    <property type="match status" value="1"/>
</dbReference>
<dbReference type="Pfam" id="PF04879">
    <property type="entry name" value="Molybdop_Fe4S4"/>
    <property type="match status" value="1"/>
</dbReference>
<sequence length="722" mass="78311">MTHTAKTFCRNCGALCALEVTVDDDRITGVVADGSTSPYGGYMCPKGLASIDFHNGAEQRLTQHYKRGEDGSFAPIATRQALDEIGAKLRDLLAQYGPRSIAVYHGTGAYRSVLGGLLERALVAAIDSPNFFSTMTIDQSAKWVTMGRLGVMASGKPSFRDVDLGVLVGNNPVVSHQTFPFGPGESGAPGRAFAAARARGAKLIVIDPRRNETARFADLVIQPKPGHDAAIFAAIAHILLRDGTYNHDFCDRFASQLDALREAVAPFTPELAARRADITVEEIELAAQWIGAAKRPFVGSGAGPSMSAHSNLNDHMIEVVNALVGGYKRAGDRLYNPGTLNPKPCVEMAVSPTRSWESGVKCRTADVGKIFGEFPTALLPREITEPGEERIRALISFGGNPVMGLGDPARAVPAFEELELLVSLDARMNETCELSHYVMATSQPYERHDLSIPGDALYPEAFAQYAAPVVPAPGDVIHDWEFFWAVAARMSVPLTLKYWNYGLDYAAIKEGMELGTDPDSPPDPEAMIRFLCQKSRVPFEALRDNPGGVRPEIEPQFVQSAPEGASGRLELCPPDIVAELAALLAEEPDSRFAYQLTCRRLLETMNSAYRDADRTRDKYPENWASMNPEDMAAEGIVEGERVTIASEDGSISGVVRAESGVRRGVVSMSHMFGGLVREAGSIERRGSFTGELTSLETWLEPINFMPRFSGIPVNIAKQESAT</sequence>
<dbReference type="InterPro" id="IPR006657">
    <property type="entry name" value="MoPterin_dinucl-bd_dom"/>
</dbReference>
<name>A0A4Z0M9P2_9GAMM</name>
<dbReference type="GO" id="GO:0051536">
    <property type="term" value="F:iron-sulfur cluster binding"/>
    <property type="evidence" value="ECO:0007669"/>
    <property type="project" value="UniProtKB-KW"/>
</dbReference>
<organism evidence="6 7">
    <name type="scientific">Mangrovimicrobium sediminis</name>
    <dbReference type="NCBI Taxonomy" id="2562682"/>
    <lineage>
        <taxon>Bacteria</taxon>
        <taxon>Pseudomonadati</taxon>
        <taxon>Pseudomonadota</taxon>
        <taxon>Gammaproteobacteria</taxon>
        <taxon>Cellvibrionales</taxon>
        <taxon>Halieaceae</taxon>
        <taxon>Mangrovimicrobium</taxon>
    </lineage>
</organism>
<dbReference type="RefSeq" id="WP_135440828.1">
    <property type="nucleotide sequence ID" value="NZ_SRLE01000001.1"/>
</dbReference>
<evidence type="ECO:0000256" key="4">
    <source>
        <dbReference type="ARBA" id="ARBA00023014"/>
    </source>
</evidence>
<evidence type="ECO:0000256" key="1">
    <source>
        <dbReference type="ARBA" id="ARBA00010312"/>
    </source>
</evidence>
<keyword evidence="7" id="KW-1185">Reference proteome</keyword>
<keyword evidence="2" id="KW-0479">Metal-binding</keyword>
<evidence type="ECO:0000259" key="5">
    <source>
        <dbReference type="PROSITE" id="PS51669"/>
    </source>
</evidence>
<dbReference type="InterPro" id="IPR006656">
    <property type="entry name" value="Mopterin_OxRdtase"/>
</dbReference>
<dbReference type="GO" id="GO:0043546">
    <property type="term" value="F:molybdopterin cofactor binding"/>
    <property type="evidence" value="ECO:0007669"/>
    <property type="project" value="InterPro"/>
</dbReference>
<dbReference type="InterPro" id="IPR050612">
    <property type="entry name" value="Prok_Mopterin_Oxidored"/>
</dbReference>
<protein>
    <recommendedName>
        <fullName evidence="5">4Fe-4S Mo/W bis-MGD-type domain-containing protein</fullName>
    </recommendedName>
</protein>
<dbReference type="OrthoDB" id="9816402at2"/>
<dbReference type="SUPFAM" id="SSF53706">
    <property type="entry name" value="Formate dehydrogenase/DMSO reductase, domains 1-3"/>
    <property type="match status" value="1"/>
</dbReference>
<feature type="domain" description="4Fe-4S Mo/W bis-MGD-type" evidence="5">
    <location>
        <begin position="2"/>
        <end position="58"/>
    </location>
</feature>
<dbReference type="EMBL" id="SRLE01000001">
    <property type="protein sequence ID" value="TGD76251.1"/>
    <property type="molecule type" value="Genomic_DNA"/>
</dbReference>
<dbReference type="PROSITE" id="PS51669">
    <property type="entry name" value="4FE4S_MOW_BIS_MGD"/>
    <property type="match status" value="1"/>
</dbReference>
<dbReference type="Gene3D" id="3.40.50.740">
    <property type="match status" value="1"/>
</dbReference>
<dbReference type="InterPro" id="IPR006963">
    <property type="entry name" value="Mopterin_OxRdtase_4Fe-4S_dom"/>
</dbReference>
<dbReference type="GO" id="GO:0046872">
    <property type="term" value="F:metal ion binding"/>
    <property type="evidence" value="ECO:0007669"/>
    <property type="project" value="UniProtKB-KW"/>
</dbReference>
<dbReference type="Proteomes" id="UP000298050">
    <property type="component" value="Unassembled WGS sequence"/>
</dbReference>
<accession>A0A4Z0M9P2</accession>
<dbReference type="CDD" id="cd02775">
    <property type="entry name" value="MopB_CT"/>
    <property type="match status" value="1"/>
</dbReference>
<reference evidence="6 7" key="1">
    <citation type="submission" date="2019-04" db="EMBL/GenBank/DDBJ databases">
        <title>Taxonomy of novel Haliea sp. from mangrove soil of West Coast of India.</title>
        <authorList>
            <person name="Verma A."/>
            <person name="Kumar P."/>
            <person name="Krishnamurthi S."/>
        </authorList>
    </citation>
    <scope>NUCLEOTIDE SEQUENCE [LARGE SCALE GENOMIC DNA]</scope>
    <source>
        <strain evidence="6 7">SAOS-164</strain>
    </source>
</reference>
<dbReference type="Gene3D" id="2.20.25.90">
    <property type="entry name" value="ADC-like domains"/>
    <property type="match status" value="1"/>
</dbReference>
<dbReference type="Pfam" id="PF01568">
    <property type="entry name" value="Molydop_binding"/>
    <property type="match status" value="1"/>
</dbReference>
<dbReference type="Pfam" id="PF00384">
    <property type="entry name" value="Molybdopterin"/>
    <property type="match status" value="1"/>
</dbReference>
<dbReference type="SMART" id="SM00926">
    <property type="entry name" value="Molybdop_Fe4S4"/>
    <property type="match status" value="1"/>
</dbReference>
<dbReference type="AlphaFoldDB" id="A0A4Z0M9P2"/>
<evidence type="ECO:0000256" key="3">
    <source>
        <dbReference type="ARBA" id="ARBA00023004"/>
    </source>
</evidence>
<dbReference type="GO" id="GO:0016491">
    <property type="term" value="F:oxidoreductase activity"/>
    <property type="evidence" value="ECO:0007669"/>
    <property type="project" value="InterPro"/>
</dbReference>
<dbReference type="Gene3D" id="2.40.40.20">
    <property type="match status" value="1"/>
</dbReference>
<evidence type="ECO:0000313" key="7">
    <source>
        <dbReference type="Proteomes" id="UP000298050"/>
    </source>
</evidence>
<keyword evidence="3" id="KW-0408">Iron</keyword>
<evidence type="ECO:0000313" key="6">
    <source>
        <dbReference type="EMBL" id="TGD76251.1"/>
    </source>
</evidence>
<evidence type="ECO:0000256" key="2">
    <source>
        <dbReference type="ARBA" id="ARBA00022723"/>
    </source>
</evidence>
<keyword evidence="4" id="KW-0411">Iron-sulfur</keyword>
<comment type="caution">
    <text evidence="6">The sequence shown here is derived from an EMBL/GenBank/DDBJ whole genome shotgun (WGS) entry which is preliminary data.</text>
</comment>
<dbReference type="Gene3D" id="3.40.228.10">
    <property type="entry name" value="Dimethylsulfoxide Reductase, domain 2"/>
    <property type="match status" value="1"/>
</dbReference>
<dbReference type="InterPro" id="IPR009010">
    <property type="entry name" value="Asp_de-COase-like_dom_sf"/>
</dbReference>
<gene>
    <name evidence="6" type="ORF">E4634_01525</name>
</gene>
<proteinExistence type="inferred from homology"/>
<dbReference type="SUPFAM" id="SSF50692">
    <property type="entry name" value="ADC-like"/>
    <property type="match status" value="1"/>
</dbReference>